<evidence type="ECO:0000256" key="4">
    <source>
        <dbReference type="ARBA" id="ARBA00022692"/>
    </source>
</evidence>
<dbReference type="Proteomes" id="UP000599312">
    <property type="component" value="Unassembled WGS sequence"/>
</dbReference>
<evidence type="ECO:0000256" key="1">
    <source>
        <dbReference type="ARBA" id="ARBA00004571"/>
    </source>
</evidence>
<comment type="caution">
    <text evidence="9">The sequence shown here is derived from an EMBL/GenBank/DDBJ whole genome shotgun (WGS) entry which is preliminary data.</text>
</comment>
<dbReference type="InterPro" id="IPR005017">
    <property type="entry name" value="OMPP1/FadL/TodX"/>
</dbReference>
<evidence type="ECO:0000313" key="9">
    <source>
        <dbReference type="EMBL" id="MBF9234652.1"/>
    </source>
</evidence>
<sequence length="439" mass="46478">MSRFNRSLTLAAVSFAALISAQGGAQAGAFALREQSATGLGMAFGGVAAGSAGVSSMYWNPATITMQPGWQFEAHASGVIPRSDVTPTLTVPGSLLALGGAGDVGRDGVVPASYASIQLNDRLWVGLYTGAPFGLTTKPNTTWAGQLYSRTTSVLSAEIEPTIGYKVNDWMSIGAGVRAQYFKVRFFSAVGPTPAAPSPFAASAGLEGDSWGVGYSLGANFTPFAGTAIGVGFRSAVQQDLSGSFQYFGIPIKANLILPESVSVGVSQRVTDAFTLHATAEWTNWSRLGFPRVTDGLTGGLLAQSPYIPLDYKDGWFFSLGGEYIINPAWTVRAGLAYEISPIDVHTRTPRLPDSDRIWLSLGTTYNWSDQLSFDLAYTHIFTVGNTDIDISPGNPTFPTRGVVLAAKVDAGVDIIAASIKYRWDNPAKPIPAPIVRKN</sequence>
<feature type="signal peptide" evidence="8">
    <location>
        <begin position="1"/>
        <end position="25"/>
    </location>
</feature>
<comment type="similarity">
    <text evidence="2">Belongs to the OmpP1/FadL family.</text>
</comment>
<feature type="chain" id="PRO_5036974052" evidence="8">
    <location>
        <begin position="26"/>
        <end position="439"/>
    </location>
</feature>
<name>A0A931FQH9_9HYPH</name>
<gene>
    <name evidence="9" type="ORF">I2H38_14850</name>
</gene>
<dbReference type="RefSeq" id="WP_196272637.1">
    <property type="nucleotide sequence ID" value="NZ_JADQDO010000007.1"/>
</dbReference>
<comment type="subcellular location">
    <subcellularLocation>
        <location evidence="1">Cell outer membrane</location>
        <topology evidence="1">Multi-pass membrane protein</topology>
    </subcellularLocation>
</comment>
<keyword evidence="4" id="KW-0812">Transmembrane</keyword>
<dbReference type="Pfam" id="PF03349">
    <property type="entry name" value="Toluene_X"/>
    <property type="match status" value="1"/>
</dbReference>
<keyword evidence="7" id="KW-0998">Cell outer membrane</keyword>
<evidence type="ECO:0000256" key="3">
    <source>
        <dbReference type="ARBA" id="ARBA00022452"/>
    </source>
</evidence>
<evidence type="ECO:0000256" key="8">
    <source>
        <dbReference type="SAM" id="SignalP"/>
    </source>
</evidence>
<dbReference type="AlphaFoldDB" id="A0A931FQH9"/>
<dbReference type="EMBL" id="JADQDO010000007">
    <property type="protein sequence ID" value="MBF9234652.1"/>
    <property type="molecule type" value="Genomic_DNA"/>
</dbReference>
<accession>A0A931FQH9</accession>
<dbReference type="GO" id="GO:0009279">
    <property type="term" value="C:cell outer membrane"/>
    <property type="evidence" value="ECO:0007669"/>
    <property type="project" value="UniProtKB-SubCell"/>
</dbReference>
<proteinExistence type="inferred from homology"/>
<keyword evidence="5 8" id="KW-0732">Signal</keyword>
<evidence type="ECO:0000256" key="5">
    <source>
        <dbReference type="ARBA" id="ARBA00022729"/>
    </source>
</evidence>
<evidence type="ECO:0000256" key="7">
    <source>
        <dbReference type="ARBA" id="ARBA00023237"/>
    </source>
</evidence>
<evidence type="ECO:0000256" key="2">
    <source>
        <dbReference type="ARBA" id="ARBA00008163"/>
    </source>
</evidence>
<dbReference type="GO" id="GO:0015483">
    <property type="term" value="F:long-chain fatty acid transporting porin activity"/>
    <property type="evidence" value="ECO:0007669"/>
    <property type="project" value="TreeGrafter"/>
</dbReference>
<keyword evidence="10" id="KW-1185">Reference proteome</keyword>
<keyword evidence="6" id="KW-0472">Membrane</keyword>
<dbReference type="SUPFAM" id="SSF56935">
    <property type="entry name" value="Porins"/>
    <property type="match status" value="1"/>
</dbReference>
<organism evidence="9 10">
    <name type="scientific">Microvirga alba</name>
    <dbReference type="NCBI Taxonomy" id="2791025"/>
    <lineage>
        <taxon>Bacteria</taxon>
        <taxon>Pseudomonadati</taxon>
        <taxon>Pseudomonadota</taxon>
        <taxon>Alphaproteobacteria</taxon>
        <taxon>Hyphomicrobiales</taxon>
        <taxon>Methylobacteriaceae</taxon>
        <taxon>Microvirga</taxon>
    </lineage>
</organism>
<dbReference type="PANTHER" id="PTHR35093">
    <property type="entry name" value="OUTER MEMBRANE PROTEIN NMB0088-RELATED"/>
    <property type="match status" value="1"/>
</dbReference>
<reference evidence="9" key="1">
    <citation type="submission" date="2020-11" db="EMBL/GenBank/DDBJ databases">
        <authorList>
            <person name="Kim M.K."/>
        </authorList>
    </citation>
    <scope>NUCLEOTIDE SEQUENCE</scope>
    <source>
        <strain evidence="9">BT350</strain>
    </source>
</reference>
<keyword evidence="3" id="KW-1134">Transmembrane beta strand</keyword>
<dbReference type="PANTHER" id="PTHR35093:SF8">
    <property type="entry name" value="OUTER MEMBRANE PROTEIN NMB0088-RELATED"/>
    <property type="match status" value="1"/>
</dbReference>
<evidence type="ECO:0000313" key="10">
    <source>
        <dbReference type="Proteomes" id="UP000599312"/>
    </source>
</evidence>
<dbReference type="Gene3D" id="2.40.160.60">
    <property type="entry name" value="Outer membrane protein transport protein (OMPP1/FadL/TodX)"/>
    <property type="match status" value="1"/>
</dbReference>
<protein>
    <submittedName>
        <fullName evidence="9">Transporter</fullName>
    </submittedName>
</protein>
<evidence type="ECO:0000256" key="6">
    <source>
        <dbReference type="ARBA" id="ARBA00023136"/>
    </source>
</evidence>